<dbReference type="CDD" id="cd06193">
    <property type="entry name" value="siderophore_interacting"/>
    <property type="match status" value="1"/>
</dbReference>
<dbReference type="Pfam" id="PF08021">
    <property type="entry name" value="FAD_binding_9"/>
    <property type="match status" value="1"/>
</dbReference>
<comment type="caution">
    <text evidence="2">The sequence shown here is derived from an EMBL/GenBank/DDBJ whole genome shotgun (WGS) entry which is preliminary data.</text>
</comment>
<dbReference type="InterPro" id="IPR013113">
    <property type="entry name" value="SIP_FAD-bd"/>
</dbReference>
<dbReference type="Proteomes" id="UP000294257">
    <property type="component" value="Unassembled WGS sequence"/>
</dbReference>
<dbReference type="PROSITE" id="PS51384">
    <property type="entry name" value="FAD_FR"/>
    <property type="match status" value="1"/>
</dbReference>
<dbReference type="Gene3D" id="3.40.50.80">
    <property type="entry name" value="Nucleotide-binding domain of ferredoxin-NADP reductase (FNR) module"/>
    <property type="match status" value="1"/>
</dbReference>
<dbReference type="InterPro" id="IPR039261">
    <property type="entry name" value="FNR_nucleotide-bd"/>
</dbReference>
<name>A0A4Q7KCM2_9PSEU</name>
<sequence>MSERQPVRLITVRSARRVTPRMVRVTFEAGDLPSSVTDEPDQQVKLYIPRPGQREPVMPTADGDFMSWYQAFAAIPDGERPWMRSYTLRGLDAAAGTVDVDFVIHEHAGPATRWAMSAAPGDVLAMFGPSATFARLVPLSESITSADHVLIAGDETALPAVGTILEWLPAGTRVTAYLEVVDAAEHQVFTTRGEVHLRWVHRGDGSLVEAVRRADLPDGSVFAWLAGEAGTVRELRRHLVDRGVPKHAIEFTGYWRARLTQDDAPTEQDLADARERLPDAP</sequence>
<evidence type="ECO:0000313" key="2">
    <source>
        <dbReference type="EMBL" id="RZS31239.1"/>
    </source>
</evidence>
<dbReference type="RefSeq" id="WP_130348377.1">
    <property type="nucleotide sequence ID" value="NZ_SGWQ01000015.1"/>
</dbReference>
<organism evidence="2 3">
    <name type="scientific">Herbihabitans rhizosphaerae</name>
    <dbReference type="NCBI Taxonomy" id="1872711"/>
    <lineage>
        <taxon>Bacteria</taxon>
        <taxon>Bacillati</taxon>
        <taxon>Actinomycetota</taxon>
        <taxon>Actinomycetes</taxon>
        <taxon>Pseudonocardiales</taxon>
        <taxon>Pseudonocardiaceae</taxon>
        <taxon>Herbihabitans</taxon>
    </lineage>
</organism>
<keyword evidence="3" id="KW-1185">Reference proteome</keyword>
<evidence type="ECO:0000259" key="1">
    <source>
        <dbReference type="PROSITE" id="PS51384"/>
    </source>
</evidence>
<dbReference type="OrthoDB" id="3291337at2"/>
<dbReference type="GO" id="GO:0016491">
    <property type="term" value="F:oxidoreductase activity"/>
    <property type="evidence" value="ECO:0007669"/>
    <property type="project" value="InterPro"/>
</dbReference>
<gene>
    <name evidence="2" type="ORF">EV193_115118</name>
</gene>
<evidence type="ECO:0000313" key="3">
    <source>
        <dbReference type="Proteomes" id="UP000294257"/>
    </source>
</evidence>
<dbReference type="InterPro" id="IPR007037">
    <property type="entry name" value="SIP_rossman_dom"/>
</dbReference>
<protein>
    <submittedName>
        <fullName evidence="2">NADPH-dependent ferric siderophore reductase</fullName>
    </submittedName>
</protein>
<dbReference type="InterPro" id="IPR017938">
    <property type="entry name" value="Riboflavin_synthase-like_b-brl"/>
</dbReference>
<proteinExistence type="predicted"/>
<dbReference type="InterPro" id="IPR039374">
    <property type="entry name" value="SIP_fam"/>
</dbReference>
<accession>A0A4Q7KCM2</accession>
<dbReference type="PANTHER" id="PTHR30157:SF0">
    <property type="entry name" value="NADPH-DEPENDENT FERRIC-CHELATE REDUCTASE"/>
    <property type="match status" value="1"/>
</dbReference>
<dbReference type="AlphaFoldDB" id="A0A4Q7KCM2"/>
<dbReference type="SUPFAM" id="SSF63380">
    <property type="entry name" value="Riboflavin synthase domain-like"/>
    <property type="match status" value="1"/>
</dbReference>
<dbReference type="PANTHER" id="PTHR30157">
    <property type="entry name" value="FERRIC REDUCTASE, NADPH-DEPENDENT"/>
    <property type="match status" value="1"/>
</dbReference>
<dbReference type="Pfam" id="PF04954">
    <property type="entry name" value="SIP"/>
    <property type="match status" value="1"/>
</dbReference>
<dbReference type="EMBL" id="SGWQ01000015">
    <property type="protein sequence ID" value="RZS31239.1"/>
    <property type="molecule type" value="Genomic_DNA"/>
</dbReference>
<dbReference type="Gene3D" id="2.40.30.10">
    <property type="entry name" value="Translation factors"/>
    <property type="match status" value="1"/>
</dbReference>
<feature type="domain" description="FAD-binding FR-type" evidence="1">
    <location>
        <begin position="5"/>
        <end position="136"/>
    </location>
</feature>
<dbReference type="InterPro" id="IPR017927">
    <property type="entry name" value="FAD-bd_FR_type"/>
</dbReference>
<reference evidence="2 3" key="1">
    <citation type="submission" date="2019-02" db="EMBL/GenBank/DDBJ databases">
        <title>Genomic Encyclopedia of Type Strains, Phase IV (KMG-IV): sequencing the most valuable type-strain genomes for metagenomic binning, comparative biology and taxonomic classification.</title>
        <authorList>
            <person name="Goeker M."/>
        </authorList>
    </citation>
    <scope>NUCLEOTIDE SEQUENCE [LARGE SCALE GENOMIC DNA]</scope>
    <source>
        <strain evidence="2 3">DSM 101727</strain>
    </source>
</reference>